<gene>
    <name evidence="3" type="ORF">Tci_013979</name>
</gene>
<feature type="coiled-coil region" evidence="1">
    <location>
        <begin position="417"/>
        <end position="451"/>
    </location>
</feature>
<feature type="compositionally biased region" description="Basic and acidic residues" evidence="2">
    <location>
        <begin position="630"/>
        <end position="649"/>
    </location>
</feature>
<feature type="compositionally biased region" description="Low complexity" evidence="2">
    <location>
        <begin position="844"/>
        <end position="854"/>
    </location>
</feature>
<feature type="region of interest" description="Disordered" evidence="2">
    <location>
        <begin position="825"/>
        <end position="854"/>
    </location>
</feature>
<protein>
    <submittedName>
        <fullName evidence="3">Uncharacterized mitochondrial protein AtMg00810-like</fullName>
    </submittedName>
</protein>
<dbReference type="CDD" id="cd09272">
    <property type="entry name" value="RNase_HI_RT_Ty1"/>
    <property type="match status" value="1"/>
</dbReference>
<feature type="region of interest" description="Disordered" evidence="2">
    <location>
        <begin position="624"/>
        <end position="649"/>
    </location>
</feature>
<name>A0A6L2JY12_TANCI</name>
<feature type="compositionally biased region" description="Pro residues" evidence="2">
    <location>
        <begin position="363"/>
        <end position="389"/>
    </location>
</feature>
<dbReference type="PANTHER" id="PTHR11439:SF495">
    <property type="entry name" value="REVERSE TRANSCRIPTASE, RNA-DEPENDENT DNA POLYMERASE-RELATED"/>
    <property type="match status" value="1"/>
</dbReference>
<keyword evidence="1" id="KW-0175">Coiled coil</keyword>
<dbReference type="AlphaFoldDB" id="A0A6L2JY12"/>
<dbReference type="PANTHER" id="PTHR11439">
    <property type="entry name" value="GAG-POL-RELATED RETROTRANSPOSON"/>
    <property type="match status" value="1"/>
</dbReference>
<reference evidence="3" key="1">
    <citation type="journal article" date="2019" name="Sci. Rep.">
        <title>Draft genome of Tanacetum cinerariifolium, the natural source of mosquito coil.</title>
        <authorList>
            <person name="Yamashiro T."/>
            <person name="Shiraishi A."/>
            <person name="Satake H."/>
            <person name="Nakayama K."/>
        </authorList>
    </citation>
    <scope>NUCLEOTIDE SEQUENCE</scope>
</reference>
<accession>A0A6L2JY12</accession>
<evidence type="ECO:0000313" key="3">
    <source>
        <dbReference type="EMBL" id="GEU42001.1"/>
    </source>
</evidence>
<sequence>MGELTFFLGLQVKQKPDGIFISQDKYVAEILKKFGLTDGKSASTPIDTEKPLLKDPNGKDVDVHTYRSMIGSLMYLTSSRPDIMFSICACARFQVTPKASHLHAVKGIFRYLKGKPHLGLWYLKDSPFNLMAYSDSDYAGASLDRKSTTRGCQFLSCRLISWKCKKHTVVATSSTEAEYVSISGEGILELEDPQELLGSRYEKPSTKLTFYKAFFSAQWKFLIHTILQCISAKRTAWNEFSSSMASAIICLATGRKFIFSKYIFDSLVRNVDSSSKFYMYPRFLQLMLSAQVGDLSSHTTKYTSPALIQKVFANTRRVRKGFFGVDTPLFKGMLVPQQIADDVVDVVADEVADDVVAEDFAEPTPPSPTPTTTPPPPQQEVTSTPPPSPHQSLIAPPLSPPSLQQPLHNAAIFMDLLNTLLETCTSLIRKVEALEQDKIAQALEITKLKQRRMHPNMGIIELIDADEDVILEEADAAKDDEVTKDADDDDPEPAKIIEVIKVVTTTKLITEVVIAAATTDGSTITAALSATRRRKRVVIRDPKETATPSTIVHSEIKSKDKGKGILVKEPKPLKKQAQIEQDKSYAREGMSYDDIRPIFEKYFNSNVAFLEKSVKELEEKASMALKRKSKSSEEKSAKKQKLDEEEKELKKHLQIVPNDKDDVYTEATPLALKEVDVSKDAKVEKNADVQGRQEESQAKVYHIDLEHADKVLSMHDDEPEPAELQEYIFDSLMRNVDSSSKFYMYSRFLQLMIRAQVGDLSSNTTKYSSPALTQKVFTNIRRVGKGFFGVETPLFERILVQQQAAIDVDDVVADSVPIDDVAIDDVPAADAEPTPPSPPPITTPPLLQELPFTS</sequence>
<evidence type="ECO:0000256" key="1">
    <source>
        <dbReference type="SAM" id="Coils"/>
    </source>
</evidence>
<feature type="compositionally biased region" description="Low complexity" evidence="2">
    <location>
        <begin position="391"/>
        <end position="401"/>
    </location>
</feature>
<evidence type="ECO:0000256" key="2">
    <source>
        <dbReference type="SAM" id="MobiDB-lite"/>
    </source>
</evidence>
<feature type="compositionally biased region" description="Pro residues" evidence="2">
    <location>
        <begin position="833"/>
        <end position="843"/>
    </location>
</feature>
<organism evidence="3">
    <name type="scientific">Tanacetum cinerariifolium</name>
    <name type="common">Dalmatian daisy</name>
    <name type="synonym">Chrysanthemum cinerariifolium</name>
    <dbReference type="NCBI Taxonomy" id="118510"/>
    <lineage>
        <taxon>Eukaryota</taxon>
        <taxon>Viridiplantae</taxon>
        <taxon>Streptophyta</taxon>
        <taxon>Embryophyta</taxon>
        <taxon>Tracheophyta</taxon>
        <taxon>Spermatophyta</taxon>
        <taxon>Magnoliopsida</taxon>
        <taxon>eudicotyledons</taxon>
        <taxon>Gunneridae</taxon>
        <taxon>Pentapetalae</taxon>
        <taxon>asterids</taxon>
        <taxon>campanulids</taxon>
        <taxon>Asterales</taxon>
        <taxon>Asteraceae</taxon>
        <taxon>Asteroideae</taxon>
        <taxon>Anthemideae</taxon>
        <taxon>Anthemidinae</taxon>
        <taxon>Tanacetum</taxon>
    </lineage>
</organism>
<comment type="caution">
    <text evidence="3">The sequence shown here is derived from an EMBL/GenBank/DDBJ whole genome shotgun (WGS) entry which is preliminary data.</text>
</comment>
<dbReference type="EMBL" id="BKCJ010001511">
    <property type="protein sequence ID" value="GEU42001.1"/>
    <property type="molecule type" value="Genomic_DNA"/>
</dbReference>
<feature type="region of interest" description="Disordered" evidence="2">
    <location>
        <begin position="360"/>
        <end position="401"/>
    </location>
</feature>
<proteinExistence type="predicted"/>